<keyword evidence="7" id="KW-1133">Transmembrane helix</keyword>
<keyword evidence="6" id="KW-0175">Coiled coil</keyword>
<dbReference type="InterPro" id="IPR036097">
    <property type="entry name" value="HisK_dim/P_sf"/>
</dbReference>
<accession>A0ABM6WBV6</accession>
<gene>
    <name evidence="9" type="ORF">DLD77_06725</name>
</gene>
<dbReference type="CDD" id="cd19410">
    <property type="entry name" value="HK9-like_sensor"/>
    <property type="match status" value="1"/>
</dbReference>
<evidence type="ECO:0000313" key="9">
    <source>
        <dbReference type="EMBL" id="AWO01407.1"/>
    </source>
</evidence>
<dbReference type="Pfam" id="PF00512">
    <property type="entry name" value="HisKA"/>
    <property type="match status" value="1"/>
</dbReference>
<evidence type="ECO:0000256" key="4">
    <source>
        <dbReference type="ARBA" id="ARBA00022679"/>
    </source>
</evidence>
<evidence type="ECO:0000259" key="8">
    <source>
        <dbReference type="PROSITE" id="PS50109"/>
    </source>
</evidence>
<proteinExistence type="predicted"/>
<dbReference type="RefSeq" id="WP_119077620.1">
    <property type="nucleotide sequence ID" value="NZ_CP029600.1"/>
</dbReference>
<dbReference type="InterPro" id="IPR003661">
    <property type="entry name" value="HisK_dim/P_dom"/>
</dbReference>
<reference evidence="9 10" key="1">
    <citation type="submission" date="2018-05" db="EMBL/GenBank/DDBJ databases">
        <title>Chitinophaga sp. nov., isolated from rhizosphere soil of Alhagi.</title>
        <authorList>
            <person name="Liu Y."/>
        </authorList>
    </citation>
    <scope>NUCLEOTIDE SEQUENCE [LARGE SCALE GENOMIC DNA]</scope>
    <source>
        <strain evidence="9 10">T22</strain>
    </source>
</reference>
<protein>
    <recommendedName>
        <fullName evidence="2">histidine kinase</fullName>
        <ecNumber evidence="2">2.7.13.3</ecNumber>
    </recommendedName>
</protein>
<dbReference type="Proteomes" id="UP000246099">
    <property type="component" value="Chromosome"/>
</dbReference>
<dbReference type="Pfam" id="PF02518">
    <property type="entry name" value="HATPase_c"/>
    <property type="match status" value="1"/>
</dbReference>
<dbReference type="Pfam" id="PF05227">
    <property type="entry name" value="CHASE3"/>
    <property type="match status" value="1"/>
</dbReference>
<dbReference type="SUPFAM" id="SSF47384">
    <property type="entry name" value="Homodimeric domain of signal transducing histidine kinase"/>
    <property type="match status" value="1"/>
</dbReference>
<dbReference type="InterPro" id="IPR036890">
    <property type="entry name" value="HATPase_C_sf"/>
</dbReference>
<dbReference type="PANTHER" id="PTHR43304">
    <property type="entry name" value="PHYTOCHROME-LIKE PROTEIN CPH1"/>
    <property type="match status" value="1"/>
</dbReference>
<dbReference type="InterPro" id="IPR007891">
    <property type="entry name" value="CHASE3"/>
</dbReference>
<name>A0ABM6WBV6_9BACT</name>
<evidence type="ECO:0000313" key="10">
    <source>
        <dbReference type="Proteomes" id="UP000246099"/>
    </source>
</evidence>
<dbReference type="PANTHER" id="PTHR43304:SF1">
    <property type="entry name" value="PAC DOMAIN-CONTAINING PROTEIN"/>
    <property type="match status" value="1"/>
</dbReference>
<organism evidence="9 10">
    <name type="scientific">Chitinophaga alhagiae</name>
    <dbReference type="NCBI Taxonomy" id="2203219"/>
    <lineage>
        <taxon>Bacteria</taxon>
        <taxon>Pseudomonadati</taxon>
        <taxon>Bacteroidota</taxon>
        <taxon>Chitinophagia</taxon>
        <taxon>Chitinophagales</taxon>
        <taxon>Chitinophagaceae</taxon>
        <taxon>Chitinophaga</taxon>
    </lineage>
</organism>
<evidence type="ECO:0000256" key="2">
    <source>
        <dbReference type="ARBA" id="ARBA00012438"/>
    </source>
</evidence>
<evidence type="ECO:0000256" key="3">
    <source>
        <dbReference type="ARBA" id="ARBA00022553"/>
    </source>
</evidence>
<dbReference type="Gene3D" id="1.10.287.130">
    <property type="match status" value="1"/>
</dbReference>
<sequence>MHISVHKKIRIGFFIAFTVIVGASILSYLIAKNLMHNAERLNHAVEVSKRLEQITKQLKDAEAAIRGYNITKEQKFLQPSMNERSVKIERDYRALRRITDEPTQIRNLDTLKRLLDVKYSQLAGGEQAGIKGSRISVGEGEVSMDKIDKKVSEMIKIEQAQLDEKSRLFQFFSSLWIPVVFIISLIAILIGVYAYVTLTREFRLQLHIEHRMKVYQRELQENIALLNKTNQELEQFAYVASHDLQEPLRKISTFSDRLQMKYRNELPDEAGQLIDRMVAAVSRMRVLINDLLIFSRAGRMMPENIAPVDMNALLQDVIGDLDVSLQEKKGSVLYDQLPVIEGNDTAFHQLFQNLLSNSIKFASPSKPLEVRIRRELLSGRETGVMKEDKWEDTFCRITIEDNGIGFDQAYAERIFLIFQRLHGVSEYKGTGIGLAICKKIVDAHHGHIAAFGQPGNGATFVIILPLRQLREE</sequence>
<feature type="domain" description="Histidine kinase" evidence="8">
    <location>
        <begin position="239"/>
        <end position="468"/>
    </location>
</feature>
<keyword evidence="3" id="KW-0597">Phosphoprotein</keyword>
<comment type="catalytic activity">
    <reaction evidence="1">
        <text>ATP + protein L-histidine = ADP + protein N-phospho-L-histidine.</text>
        <dbReference type="EC" id="2.7.13.3"/>
    </reaction>
</comment>
<evidence type="ECO:0000256" key="1">
    <source>
        <dbReference type="ARBA" id="ARBA00000085"/>
    </source>
</evidence>
<dbReference type="SMART" id="SM00387">
    <property type="entry name" value="HATPase_c"/>
    <property type="match status" value="1"/>
</dbReference>
<dbReference type="EC" id="2.7.13.3" evidence="2"/>
<dbReference type="InterPro" id="IPR005467">
    <property type="entry name" value="His_kinase_dom"/>
</dbReference>
<dbReference type="PROSITE" id="PS50109">
    <property type="entry name" value="HIS_KIN"/>
    <property type="match status" value="1"/>
</dbReference>
<keyword evidence="4" id="KW-0808">Transferase</keyword>
<keyword evidence="7" id="KW-0812">Transmembrane</keyword>
<dbReference type="Gene3D" id="3.30.565.10">
    <property type="entry name" value="Histidine kinase-like ATPase, C-terminal domain"/>
    <property type="match status" value="1"/>
</dbReference>
<dbReference type="PRINTS" id="PR00344">
    <property type="entry name" value="BCTRLSENSOR"/>
</dbReference>
<dbReference type="SMART" id="SM00388">
    <property type="entry name" value="HisKA"/>
    <property type="match status" value="1"/>
</dbReference>
<feature type="transmembrane region" description="Helical" evidence="7">
    <location>
        <begin position="175"/>
        <end position="196"/>
    </location>
</feature>
<feature type="coiled-coil region" evidence="6">
    <location>
        <begin position="44"/>
        <end position="71"/>
    </location>
</feature>
<dbReference type="EMBL" id="CP029600">
    <property type="protein sequence ID" value="AWO01407.1"/>
    <property type="molecule type" value="Genomic_DNA"/>
</dbReference>
<evidence type="ECO:0000256" key="5">
    <source>
        <dbReference type="ARBA" id="ARBA00022777"/>
    </source>
</evidence>
<dbReference type="InterPro" id="IPR003594">
    <property type="entry name" value="HATPase_dom"/>
</dbReference>
<keyword evidence="7" id="KW-0472">Membrane</keyword>
<evidence type="ECO:0000256" key="7">
    <source>
        <dbReference type="SAM" id="Phobius"/>
    </source>
</evidence>
<keyword evidence="10" id="KW-1185">Reference proteome</keyword>
<dbReference type="CDD" id="cd00082">
    <property type="entry name" value="HisKA"/>
    <property type="match status" value="1"/>
</dbReference>
<feature type="transmembrane region" description="Helical" evidence="7">
    <location>
        <begin position="12"/>
        <end position="31"/>
    </location>
</feature>
<dbReference type="SUPFAM" id="SSF55874">
    <property type="entry name" value="ATPase domain of HSP90 chaperone/DNA topoisomerase II/histidine kinase"/>
    <property type="match status" value="1"/>
</dbReference>
<evidence type="ECO:0000256" key="6">
    <source>
        <dbReference type="SAM" id="Coils"/>
    </source>
</evidence>
<dbReference type="InterPro" id="IPR004358">
    <property type="entry name" value="Sig_transdc_His_kin-like_C"/>
</dbReference>
<dbReference type="InterPro" id="IPR052162">
    <property type="entry name" value="Sensor_kinase/Photoreceptor"/>
</dbReference>
<keyword evidence="5" id="KW-0418">Kinase</keyword>